<keyword evidence="5" id="KW-1185">Reference proteome</keyword>
<dbReference type="Proteomes" id="UP001303236">
    <property type="component" value="Chromosome"/>
</dbReference>
<evidence type="ECO:0000313" key="4">
    <source>
        <dbReference type="EMBL" id="WNF30545.1"/>
    </source>
</evidence>
<accession>A0ABY9W314</accession>
<keyword evidence="2" id="KW-1133">Transmembrane helix</keyword>
<evidence type="ECO:0000256" key="1">
    <source>
        <dbReference type="SAM" id="MobiDB-lite"/>
    </source>
</evidence>
<gene>
    <name evidence="4" type="ORF">RI138_29045</name>
</gene>
<name>A0ABY9W314_9ACTN</name>
<evidence type="ECO:0008006" key="6">
    <source>
        <dbReference type="Google" id="ProtNLM"/>
    </source>
</evidence>
<keyword evidence="3" id="KW-0732">Signal</keyword>
<feature type="chain" id="PRO_5046251978" description="Secreted protein" evidence="3">
    <location>
        <begin position="45"/>
        <end position="291"/>
    </location>
</feature>
<keyword evidence="2" id="KW-0472">Membrane</keyword>
<sequence>MRTTPRRAHGAGRALSRAHGMRRALTGALLAGVTLFTATGPAVADDPSASASPAGEEAGPTEAGTTFRTATALKQGQRGTAQASTGDYLYWVFPADAGQRPTVEATVKLPESAARSGASTWQIDVYDGLRRRQACQYGHQTRKAAADAATVELSCVLRTVRSWSEPWANDPLPGSYYVRLTVAGLPAEDLGLPFGAEVRAASKEQNGAHDVDGSLSEPLVPGVSIAAPGDANASAPRTPTTAGPEDGWASGWWTDRWLWTVGGGVLAAFAAVLGYSLTRGRGRPAHVPPGV</sequence>
<feature type="compositionally biased region" description="Low complexity" evidence="1">
    <location>
        <begin position="44"/>
        <end position="60"/>
    </location>
</feature>
<evidence type="ECO:0000256" key="2">
    <source>
        <dbReference type="SAM" id="Phobius"/>
    </source>
</evidence>
<reference evidence="4 5" key="1">
    <citation type="submission" date="2023-09" db="EMBL/GenBank/DDBJ databases">
        <title>Genome completion map analysis of the actinomycetes C11-1.</title>
        <authorList>
            <person name="Qin P."/>
            <person name="Guan P."/>
        </authorList>
    </citation>
    <scope>NUCLEOTIDE SEQUENCE [LARGE SCALE GENOMIC DNA]</scope>
    <source>
        <strain evidence="4 5">C11-1</strain>
    </source>
</reference>
<proteinExistence type="predicted"/>
<feature type="transmembrane region" description="Helical" evidence="2">
    <location>
        <begin position="257"/>
        <end position="277"/>
    </location>
</feature>
<feature type="region of interest" description="Disordered" evidence="1">
    <location>
        <begin position="44"/>
        <end position="63"/>
    </location>
</feature>
<evidence type="ECO:0000256" key="3">
    <source>
        <dbReference type="SAM" id="SignalP"/>
    </source>
</evidence>
<evidence type="ECO:0000313" key="5">
    <source>
        <dbReference type="Proteomes" id="UP001303236"/>
    </source>
</evidence>
<protein>
    <recommendedName>
        <fullName evidence="6">Secreted protein</fullName>
    </recommendedName>
</protein>
<keyword evidence="2" id="KW-0812">Transmembrane</keyword>
<feature type="signal peptide" evidence="3">
    <location>
        <begin position="1"/>
        <end position="44"/>
    </location>
</feature>
<dbReference type="EMBL" id="CP134500">
    <property type="protein sequence ID" value="WNF30545.1"/>
    <property type="molecule type" value="Genomic_DNA"/>
</dbReference>
<organism evidence="4 5">
    <name type="scientific">Streptomyces durocortorensis</name>
    <dbReference type="NCBI Taxonomy" id="2811104"/>
    <lineage>
        <taxon>Bacteria</taxon>
        <taxon>Bacillati</taxon>
        <taxon>Actinomycetota</taxon>
        <taxon>Actinomycetes</taxon>
        <taxon>Kitasatosporales</taxon>
        <taxon>Streptomycetaceae</taxon>
        <taxon>Streptomyces</taxon>
    </lineage>
</organism>
<feature type="region of interest" description="Disordered" evidence="1">
    <location>
        <begin position="226"/>
        <end position="248"/>
    </location>
</feature>